<evidence type="ECO:0000313" key="2">
    <source>
        <dbReference type="EMBL" id="VDP94846.1"/>
    </source>
</evidence>
<protein>
    <submittedName>
        <fullName evidence="4">GST N-terminal domain-containing protein</fullName>
    </submittedName>
</protein>
<feature type="compositionally biased region" description="Basic and acidic residues" evidence="1">
    <location>
        <begin position="169"/>
        <end position="179"/>
    </location>
</feature>
<reference evidence="2 3" key="2">
    <citation type="submission" date="2018-11" db="EMBL/GenBank/DDBJ databases">
        <authorList>
            <consortium name="Pathogen Informatics"/>
        </authorList>
    </citation>
    <scope>NUCLEOTIDE SEQUENCE [LARGE SCALE GENOMIC DNA]</scope>
    <source>
        <strain evidence="2 3">Egypt</strain>
    </source>
</reference>
<proteinExistence type="predicted"/>
<organism evidence="4">
    <name type="scientific">Echinostoma caproni</name>
    <dbReference type="NCBI Taxonomy" id="27848"/>
    <lineage>
        <taxon>Eukaryota</taxon>
        <taxon>Metazoa</taxon>
        <taxon>Spiralia</taxon>
        <taxon>Lophotrochozoa</taxon>
        <taxon>Platyhelminthes</taxon>
        <taxon>Trematoda</taxon>
        <taxon>Digenea</taxon>
        <taxon>Plagiorchiida</taxon>
        <taxon>Echinostomata</taxon>
        <taxon>Echinostomatoidea</taxon>
        <taxon>Echinostomatidae</taxon>
        <taxon>Echinostoma</taxon>
    </lineage>
</organism>
<evidence type="ECO:0000313" key="4">
    <source>
        <dbReference type="WBParaSite" id="ECPE_0001759101-mRNA-1"/>
    </source>
</evidence>
<keyword evidence="3" id="KW-1185">Reference proteome</keyword>
<evidence type="ECO:0000256" key="1">
    <source>
        <dbReference type="SAM" id="MobiDB-lite"/>
    </source>
</evidence>
<dbReference type="Proteomes" id="UP000272942">
    <property type="component" value="Unassembled WGS sequence"/>
</dbReference>
<name>A0A183BEB1_9TREM</name>
<feature type="region of interest" description="Disordered" evidence="1">
    <location>
        <begin position="157"/>
        <end position="183"/>
    </location>
</feature>
<sequence>METASLHERIPPLMAPEKLVPGEDFDVSESQILRYVRNIPSPFRADADFNLPDDVDNLLVTLRWRLAGPKTSLEYWEEFYVRQQRPEESLMNDMGSVLGWHTPCIRTSPFLDRFLAGLREPRAKDELQLRPPKDLAAAESIADILDRNGHLVRQPQGVFPAGFSQEGRTPTRENGERKPSMVPTCYTCRQTGHTSRFRGERGDAYRIVAITSLFKRPSHLSQMVRPSSLTMVPETGGKYVGLSKNPPKSVKCLDWPGVEESGHYRSSDVDDFNQKIIVI</sequence>
<dbReference type="AlphaFoldDB" id="A0A183BEB1"/>
<gene>
    <name evidence="2" type="ORF">ECPE_LOCUS17546</name>
</gene>
<accession>A0A183BEB1</accession>
<dbReference type="EMBL" id="UZAN01069958">
    <property type="protein sequence ID" value="VDP94846.1"/>
    <property type="molecule type" value="Genomic_DNA"/>
</dbReference>
<dbReference type="WBParaSite" id="ECPE_0001759101-mRNA-1">
    <property type="protein sequence ID" value="ECPE_0001759101-mRNA-1"/>
    <property type="gene ID" value="ECPE_0001759101"/>
</dbReference>
<reference evidence="4" key="1">
    <citation type="submission" date="2016-06" db="UniProtKB">
        <authorList>
            <consortium name="WormBaseParasite"/>
        </authorList>
    </citation>
    <scope>IDENTIFICATION</scope>
</reference>
<evidence type="ECO:0000313" key="3">
    <source>
        <dbReference type="Proteomes" id="UP000272942"/>
    </source>
</evidence>